<keyword evidence="5" id="KW-1185">Reference proteome</keyword>
<dbReference type="GO" id="GO:0006629">
    <property type="term" value="P:lipid metabolic process"/>
    <property type="evidence" value="ECO:0007669"/>
    <property type="project" value="InterPro"/>
</dbReference>
<dbReference type="CDD" id="cd03507">
    <property type="entry name" value="Delta12-FADS-like"/>
    <property type="match status" value="1"/>
</dbReference>
<evidence type="ECO:0000256" key="1">
    <source>
        <dbReference type="SAM" id="MobiDB-lite"/>
    </source>
</evidence>
<sequence length="461" mass="51866">MAPSPSPVPAAAAIATSSQTPLPHSSLEPESNTIKERPRKLLQKNDAVPMMNTNGDVFELPDFTIGDIRKAIPPECFERSTLRGVGYVARDITLLSTMFWLFHHFVTPENVPSVVARGLLWSAYGFLNGLFGTGLWIMGHECGHQSLSSSKIINDTVGWIVHSSLLVPYFSWKISHGKHHKATGHMERDMVFVPQTRSEFAKRVGTAIENLSEVVEDAPLYSFFMLFGRQLFGWPLYLLANRTGHNYHDRQPEGRGRNKTNGWGGGVNHISPSSPLYEAKDAKWIIVSDIGIFATLAALLYIGTTFGWYNLAVWYFLPYLWVNHWLVAITYLQHTDATLPHYDSQSWTYVRGAAATIDRDLGFVGRHLFHGIAETHVLHHYVSAIPFYHAYKASEAIIPVMGRHYRANTKGGPVGFVKALYTNFRECQWVEPTEGIEGDMQHVLFYRNKNGIGVRPATLRN</sequence>
<reference evidence="4" key="1">
    <citation type="submission" date="2023-01" db="EMBL/GenBank/DDBJ databases">
        <authorList>
            <person name="Van Ghelder C."/>
            <person name="Rancurel C."/>
        </authorList>
    </citation>
    <scope>NUCLEOTIDE SEQUENCE</scope>
    <source>
        <strain evidence="4">CNCM I-4278</strain>
    </source>
</reference>
<dbReference type="OrthoDB" id="1461976at2759"/>
<comment type="caution">
    <text evidence="4">The sequence shown here is derived from an EMBL/GenBank/DDBJ whole genome shotgun (WGS) entry which is preliminary data.</text>
</comment>
<accession>A0A9W4XIQ3</accession>
<feature type="domain" description="Fatty acid desaturase" evidence="3">
    <location>
        <begin position="121"/>
        <end position="406"/>
    </location>
</feature>
<gene>
    <name evidence="4" type="ORF">PDIGIT_LOCUS6144</name>
</gene>
<keyword evidence="2" id="KW-0812">Transmembrane</keyword>
<protein>
    <recommendedName>
        <fullName evidence="3">Fatty acid desaturase domain-containing protein</fullName>
    </recommendedName>
</protein>
<dbReference type="EMBL" id="CAOQHR010000004">
    <property type="protein sequence ID" value="CAI6333108.1"/>
    <property type="molecule type" value="Genomic_DNA"/>
</dbReference>
<feature type="region of interest" description="Disordered" evidence="1">
    <location>
        <begin position="1"/>
        <end position="34"/>
    </location>
</feature>
<dbReference type="Pfam" id="PF00487">
    <property type="entry name" value="FA_desaturase"/>
    <property type="match status" value="1"/>
</dbReference>
<feature type="compositionally biased region" description="Polar residues" evidence="1">
    <location>
        <begin position="19"/>
        <end position="32"/>
    </location>
</feature>
<dbReference type="PANTHER" id="PTHR32100">
    <property type="entry name" value="OMEGA-6 FATTY ACID DESATURASE, CHLOROPLASTIC"/>
    <property type="match status" value="1"/>
</dbReference>
<name>A0A9W4XIQ3_9PLEO</name>
<keyword evidence="2" id="KW-1133">Transmembrane helix</keyword>
<feature type="compositionally biased region" description="Low complexity" evidence="1">
    <location>
        <begin position="9"/>
        <end position="18"/>
    </location>
</feature>
<evidence type="ECO:0000313" key="5">
    <source>
        <dbReference type="Proteomes" id="UP001152607"/>
    </source>
</evidence>
<dbReference type="GO" id="GO:0016491">
    <property type="term" value="F:oxidoreductase activity"/>
    <property type="evidence" value="ECO:0007669"/>
    <property type="project" value="InterPro"/>
</dbReference>
<proteinExistence type="predicted"/>
<dbReference type="Proteomes" id="UP001152607">
    <property type="component" value="Unassembled WGS sequence"/>
</dbReference>
<dbReference type="InterPro" id="IPR012171">
    <property type="entry name" value="Fatty_acid_desaturase"/>
</dbReference>
<evidence type="ECO:0000259" key="3">
    <source>
        <dbReference type="Pfam" id="PF00487"/>
    </source>
</evidence>
<dbReference type="InterPro" id="IPR005804">
    <property type="entry name" value="FA_desaturase_dom"/>
</dbReference>
<organism evidence="4 5">
    <name type="scientific">Periconia digitata</name>
    <dbReference type="NCBI Taxonomy" id="1303443"/>
    <lineage>
        <taxon>Eukaryota</taxon>
        <taxon>Fungi</taxon>
        <taxon>Dikarya</taxon>
        <taxon>Ascomycota</taxon>
        <taxon>Pezizomycotina</taxon>
        <taxon>Dothideomycetes</taxon>
        <taxon>Pleosporomycetidae</taxon>
        <taxon>Pleosporales</taxon>
        <taxon>Massarineae</taxon>
        <taxon>Periconiaceae</taxon>
        <taxon>Periconia</taxon>
    </lineage>
</organism>
<evidence type="ECO:0000256" key="2">
    <source>
        <dbReference type="SAM" id="Phobius"/>
    </source>
</evidence>
<feature type="transmembrane region" description="Helical" evidence="2">
    <location>
        <begin position="284"/>
        <end position="306"/>
    </location>
</feature>
<dbReference type="AlphaFoldDB" id="A0A9W4XIQ3"/>
<evidence type="ECO:0000313" key="4">
    <source>
        <dbReference type="EMBL" id="CAI6333108.1"/>
    </source>
</evidence>
<keyword evidence="2" id="KW-0472">Membrane</keyword>
<feature type="transmembrane region" description="Helical" evidence="2">
    <location>
        <begin position="312"/>
        <end position="332"/>
    </location>
</feature>